<evidence type="ECO:0000256" key="5">
    <source>
        <dbReference type="SAM" id="Coils"/>
    </source>
</evidence>
<feature type="coiled-coil region" evidence="5">
    <location>
        <begin position="285"/>
        <end position="346"/>
    </location>
</feature>
<keyword evidence="5" id="KW-0175">Coiled coil</keyword>
<dbReference type="GO" id="GO:0042073">
    <property type="term" value="P:intraciliary transport"/>
    <property type="evidence" value="ECO:0007669"/>
    <property type="project" value="TreeGrafter"/>
</dbReference>
<comment type="subcellular location">
    <subcellularLocation>
        <location evidence="1">Cell projection</location>
        <location evidence="1">Cilium</location>
    </subcellularLocation>
</comment>
<keyword evidence="4" id="KW-0966">Cell projection</keyword>
<dbReference type="EMBL" id="GDID01003606">
    <property type="protein sequence ID" value="JAP93000.1"/>
    <property type="molecule type" value="Transcribed_RNA"/>
</dbReference>
<dbReference type="Pfam" id="PF10498">
    <property type="entry name" value="IFT57"/>
    <property type="match status" value="1"/>
</dbReference>
<evidence type="ECO:0000256" key="1">
    <source>
        <dbReference type="ARBA" id="ARBA00004138"/>
    </source>
</evidence>
<name>A0A146K841_9EUKA</name>
<dbReference type="GO" id="GO:0005794">
    <property type="term" value="C:Golgi apparatus"/>
    <property type="evidence" value="ECO:0007669"/>
    <property type="project" value="TreeGrafter"/>
</dbReference>
<keyword evidence="3" id="KW-0969">Cilium</keyword>
<keyword evidence="6" id="KW-0282">Flagellum</keyword>
<dbReference type="GO" id="GO:0030992">
    <property type="term" value="C:intraciliary transport particle B"/>
    <property type="evidence" value="ECO:0007669"/>
    <property type="project" value="TreeGrafter"/>
</dbReference>
<dbReference type="PANTHER" id="PTHR16011:SF0">
    <property type="entry name" value="INTRAFLAGELLAR TRANSPORT PROTEIN 57 HOMOLOG"/>
    <property type="match status" value="1"/>
</dbReference>
<evidence type="ECO:0000256" key="4">
    <source>
        <dbReference type="ARBA" id="ARBA00023273"/>
    </source>
</evidence>
<dbReference type="InterPro" id="IPR019530">
    <property type="entry name" value="Intra-flagellar_transport_57"/>
</dbReference>
<evidence type="ECO:0000256" key="2">
    <source>
        <dbReference type="ARBA" id="ARBA00009415"/>
    </source>
</evidence>
<dbReference type="GO" id="GO:0005929">
    <property type="term" value="C:cilium"/>
    <property type="evidence" value="ECO:0007669"/>
    <property type="project" value="UniProtKB-SubCell"/>
</dbReference>
<dbReference type="GO" id="GO:1905515">
    <property type="term" value="P:non-motile cilium assembly"/>
    <property type="evidence" value="ECO:0007669"/>
    <property type="project" value="TreeGrafter"/>
</dbReference>
<reference evidence="6" key="1">
    <citation type="submission" date="2015-07" db="EMBL/GenBank/DDBJ databases">
        <title>Adaptation to a free-living lifestyle via gene acquisitions in the diplomonad Trepomonas sp. PC1.</title>
        <authorList>
            <person name="Xu F."/>
            <person name="Jerlstrom-Hultqvist J."/>
            <person name="Kolisko M."/>
            <person name="Simpson A.G.B."/>
            <person name="Roger A.J."/>
            <person name="Svard S.G."/>
            <person name="Andersson J.O."/>
        </authorList>
    </citation>
    <scope>NUCLEOTIDE SEQUENCE</scope>
    <source>
        <strain evidence="6">PC1</strain>
    </source>
</reference>
<proteinExistence type="inferred from homology"/>
<sequence>PLPKGLPAAVTAQMAIQHLRELRYEKCGLAKLPTVTTFVQKSASSMDQLLAFATLLRWLYQQIGGNLATFSEFDEPNQISMEIIQSSRQFIAVENMAPHELRTGFGDSVCALLLAATEAVLNKKPLRPLEWKVQKDNFQHVEEDNEQQNDDDQFEEAFMQTFQQTIGKQNIQQQIAPGIVDIHLWQEECTFVEPQLAASKFMVNTDWRPDIQKLSQLNGKLSTETQQINQQLQLVADQLDKQLQLLQQRESFLNQQISQFSGKLADTSRKHFSLQKESEDVVKDINVLTEQLQETTEKCKKLKVEMNFESQRINDSSAVTYAKDAIAKLSQEIRDLDLKIILVQQRLFMMEMK</sequence>
<feature type="coiled-coil region" evidence="5">
    <location>
        <begin position="229"/>
        <end position="256"/>
    </location>
</feature>
<dbReference type="GO" id="GO:0005815">
    <property type="term" value="C:microtubule organizing center"/>
    <property type="evidence" value="ECO:0007669"/>
    <property type="project" value="TreeGrafter"/>
</dbReference>
<evidence type="ECO:0000256" key="3">
    <source>
        <dbReference type="ARBA" id="ARBA00023069"/>
    </source>
</evidence>
<organism evidence="6">
    <name type="scientific">Trepomonas sp. PC1</name>
    <dbReference type="NCBI Taxonomy" id="1076344"/>
    <lineage>
        <taxon>Eukaryota</taxon>
        <taxon>Metamonada</taxon>
        <taxon>Diplomonadida</taxon>
        <taxon>Hexamitidae</taxon>
        <taxon>Hexamitinae</taxon>
        <taxon>Trepomonas</taxon>
    </lineage>
</organism>
<evidence type="ECO:0000313" key="6">
    <source>
        <dbReference type="EMBL" id="JAP93000.1"/>
    </source>
</evidence>
<dbReference type="PANTHER" id="PTHR16011">
    <property type="entry name" value="IFT57/HIPPI"/>
    <property type="match status" value="1"/>
</dbReference>
<dbReference type="AlphaFoldDB" id="A0A146K841"/>
<feature type="non-terminal residue" evidence="6">
    <location>
        <position position="1"/>
    </location>
</feature>
<comment type="similarity">
    <text evidence="2">Belongs to the IFT57 family.</text>
</comment>
<gene>
    <name evidence="6" type="ORF">TPC1_14876</name>
</gene>
<protein>
    <submittedName>
        <fullName evidence="6">Intraflagellar transport protein 57</fullName>
    </submittedName>
</protein>
<accession>A0A146K841</accession>